<evidence type="ECO:0000256" key="5">
    <source>
        <dbReference type="ARBA" id="ARBA00023163"/>
    </source>
</evidence>
<dbReference type="CDD" id="cd00167">
    <property type="entry name" value="SANT"/>
    <property type="match status" value="2"/>
</dbReference>
<keyword evidence="4" id="KW-0238">DNA-binding</keyword>
<evidence type="ECO:0000256" key="3">
    <source>
        <dbReference type="ARBA" id="ARBA00023015"/>
    </source>
</evidence>
<comment type="subcellular location">
    <subcellularLocation>
        <location evidence="1">Nucleus</location>
    </subcellularLocation>
</comment>
<feature type="domain" description="Myb-like" evidence="7">
    <location>
        <begin position="62"/>
        <end position="112"/>
    </location>
</feature>
<dbReference type="SMART" id="SM00717">
    <property type="entry name" value="SANT"/>
    <property type="match status" value="2"/>
</dbReference>
<dbReference type="InterPro" id="IPR009057">
    <property type="entry name" value="Homeodomain-like_sf"/>
</dbReference>
<evidence type="ECO:0000259" key="8">
    <source>
        <dbReference type="PROSITE" id="PS51294"/>
    </source>
</evidence>
<name>A0AAD8VUN4_LOLMU</name>
<keyword evidence="5" id="KW-0804">Transcription</keyword>
<proteinExistence type="predicted"/>
<evidence type="ECO:0000256" key="2">
    <source>
        <dbReference type="ARBA" id="ARBA00022737"/>
    </source>
</evidence>
<feature type="domain" description="HTH myb-type" evidence="8">
    <location>
        <begin position="62"/>
        <end position="116"/>
    </location>
</feature>
<feature type="domain" description="HTH myb-type" evidence="8">
    <location>
        <begin position="9"/>
        <end position="61"/>
    </location>
</feature>
<dbReference type="FunFam" id="1.10.10.60:FF:000001">
    <property type="entry name" value="MYB-related transcription factor"/>
    <property type="match status" value="1"/>
</dbReference>
<sequence length="329" mass="36224">MGRSPCCDENGLKKGPWTTEEDQKLTEYIVKNGHGSWRALPKLAGLNRCGKSCRLRWTNYLRSDIKRGKFTPEEEQTILQLHSVLGNKWSAIAKHLPGRTDNEIKNFWNTHLKKKLIQMGFDPMTHRPRTDFFAALPQLIALANLSQLVEQRPWEDNTASQVQADAVQAAKLEYLQCLLQSAAAIATSPSSSSINTIPTDLEQIGLLSPSQMSSLSSLSSPKILEGTNGQDFVTGQLPDIQIPSSSFFEQPIINGSTQNSDYTANNCAGENSTHKPLFLSENSLPPLADIPISNLGDACSTSSCDADGNSAQLPIWSESFYDQFMSEFA</sequence>
<dbReference type="FunFam" id="1.10.10.60:FF:000336">
    <property type="entry name" value="Transcription factor MYB39"/>
    <property type="match status" value="1"/>
</dbReference>
<dbReference type="InterPro" id="IPR001005">
    <property type="entry name" value="SANT/Myb"/>
</dbReference>
<dbReference type="SUPFAM" id="SSF46689">
    <property type="entry name" value="Homeodomain-like"/>
    <property type="match status" value="1"/>
</dbReference>
<evidence type="ECO:0000256" key="4">
    <source>
        <dbReference type="ARBA" id="ARBA00023125"/>
    </source>
</evidence>
<keyword evidence="10" id="KW-1185">Reference proteome</keyword>
<evidence type="ECO:0000313" key="9">
    <source>
        <dbReference type="EMBL" id="KAK1619939.1"/>
    </source>
</evidence>
<dbReference type="InterPro" id="IPR017930">
    <property type="entry name" value="Myb_dom"/>
</dbReference>
<dbReference type="AlphaFoldDB" id="A0AAD8VUN4"/>
<dbReference type="Gene3D" id="1.10.10.60">
    <property type="entry name" value="Homeodomain-like"/>
    <property type="match status" value="2"/>
</dbReference>
<comment type="caution">
    <text evidence="9">The sequence shown here is derived from an EMBL/GenBank/DDBJ whole genome shotgun (WGS) entry which is preliminary data.</text>
</comment>
<dbReference type="EMBL" id="JAUUTY010000006">
    <property type="protein sequence ID" value="KAK1619939.1"/>
    <property type="molecule type" value="Genomic_DNA"/>
</dbReference>
<dbReference type="GO" id="GO:0003677">
    <property type="term" value="F:DNA binding"/>
    <property type="evidence" value="ECO:0007669"/>
    <property type="project" value="UniProtKB-KW"/>
</dbReference>
<evidence type="ECO:0000313" key="10">
    <source>
        <dbReference type="Proteomes" id="UP001231189"/>
    </source>
</evidence>
<keyword evidence="6" id="KW-0539">Nucleus</keyword>
<dbReference type="PANTHER" id="PTHR47994:SF5">
    <property type="entry name" value="F14D16.11-RELATED"/>
    <property type="match status" value="1"/>
</dbReference>
<dbReference type="GO" id="GO:0005634">
    <property type="term" value="C:nucleus"/>
    <property type="evidence" value="ECO:0007669"/>
    <property type="project" value="UniProtKB-SubCell"/>
</dbReference>
<accession>A0AAD8VUN4</accession>
<feature type="domain" description="Myb-like" evidence="7">
    <location>
        <begin position="9"/>
        <end position="61"/>
    </location>
</feature>
<keyword evidence="3" id="KW-0805">Transcription regulation</keyword>
<dbReference type="PANTHER" id="PTHR47994">
    <property type="entry name" value="F14D16.11-RELATED"/>
    <property type="match status" value="1"/>
</dbReference>
<dbReference type="InterPro" id="IPR015495">
    <property type="entry name" value="Myb_TF_plants"/>
</dbReference>
<gene>
    <name evidence="9" type="ORF">QYE76_025456</name>
</gene>
<dbReference type="Proteomes" id="UP001231189">
    <property type="component" value="Unassembled WGS sequence"/>
</dbReference>
<dbReference type="Pfam" id="PF00249">
    <property type="entry name" value="Myb_DNA-binding"/>
    <property type="match status" value="2"/>
</dbReference>
<organism evidence="9 10">
    <name type="scientific">Lolium multiflorum</name>
    <name type="common">Italian ryegrass</name>
    <name type="synonym">Lolium perenne subsp. multiflorum</name>
    <dbReference type="NCBI Taxonomy" id="4521"/>
    <lineage>
        <taxon>Eukaryota</taxon>
        <taxon>Viridiplantae</taxon>
        <taxon>Streptophyta</taxon>
        <taxon>Embryophyta</taxon>
        <taxon>Tracheophyta</taxon>
        <taxon>Spermatophyta</taxon>
        <taxon>Magnoliopsida</taxon>
        <taxon>Liliopsida</taxon>
        <taxon>Poales</taxon>
        <taxon>Poaceae</taxon>
        <taxon>BOP clade</taxon>
        <taxon>Pooideae</taxon>
        <taxon>Poodae</taxon>
        <taxon>Poeae</taxon>
        <taxon>Poeae Chloroplast Group 2 (Poeae type)</taxon>
        <taxon>Loliodinae</taxon>
        <taxon>Loliinae</taxon>
        <taxon>Lolium</taxon>
    </lineage>
</organism>
<keyword evidence="2" id="KW-0677">Repeat</keyword>
<dbReference type="PROSITE" id="PS50090">
    <property type="entry name" value="MYB_LIKE"/>
    <property type="match status" value="2"/>
</dbReference>
<evidence type="ECO:0000256" key="6">
    <source>
        <dbReference type="ARBA" id="ARBA00023242"/>
    </source>
</evidence>
<reference evidence="9" key="1">
    <citation type="submission" date="2023-07" db="EMBL/GenBank/DDBJ databases">
        <title>A chromosome-level genome assembly of Lolium multiflorum.</title>
        <authorList>
            <person name="Chen Y."/>
            <person name="Copetti D."/>
            <person name="Kolliker R."/>
            <person name="Studer B."/>
        </authorList>
    </citation>
    <scope>NUCLEOTIDE SEQUENCE</scope>
    <source>
        <strain evidence="9">02402/16</strain>
        <tissue evidence="9">Leaf</tissue>
    </source>
</reference>
<dbReference type="PROSITE" id="PS51294">
    <property type="entry name" value="HTH_MYB"/>
    <property type="match status" value="2"/>
</dbReference>
<protein>
    <submittedName>
        <fullName evidence="9">Uncharacterized protein</fullName>
    </submittedName>
</protein>
<evidence type="ECO:0000256" key="1">
    <source>
        <dbReference type="ARBA" id="ARBA00004123"/>
    </source>
</evidence>
<evidence type="ECO:0000259" key="7">
    <source>
        <dbReference type="PROSITE" id="PS50090"/>
    </source>
</evidence>